<dbReference type="EMBL" id="MT898280">
    <property type="protein sequence ID" value="QOS24898.1"/>
    <property type="molecule type" value="Genomic_DNA"/>
</dbReference>
<reference evidence="2" key="1">
    <citation type="submission" date="2020-08" db="EMBL/GenBank/DDBJ databases">
        <title>Genetic structure, function and evolution of capsule biosynthesis loci in Vibrio parahaemolyticus.</title>
        <authorList>
            <person name="Li L."/>
            <person name="Bian S."/>
        </authorList>
    </citation>
    <scope>NUCLEOTIDE SEQUENCE</scope>
    <source>
        <strain evidence="2">VP388</strain>
    </source>
</reference>
<gene>
    <name evidence="2" type="ORF">VP388_00029</name>
</gene>
<protein>
    <recommendedName>
        <fullName evidence="1">Immunity MXAN-0049 protein domain-containing protein</fullName>
    </recommendedName>
</protein>
<dbReference type="RefSeq" id="WP_323203769.1">
    <property type="nucleotide sequence ID" value="NZ_CANUIN010000064.1"/>
</dbReference>
<feature type="domain" description="Immunity MXAN-0049 protein" evidence="1">
    <location>
        <begin position="38"/>
        <end position="214"/>
    </location>
</feature>
<accession>A0A7M1WDU4</accession>
<dbReference type="InterPro" id="IPR012433">
    <property type="entry name" value="Imm11"/>
</dbReference>
<name>A0A7M1WDU4_VIBPH</name>
<evidence type="ECO:0000313" key="2">
    <source>
        <dbReference type="EMBL" id="QOS24898.1"/>
    </source>
</evidence>
<dbReference type="AlphaFoldDB" id="A0A7M1WDU4"/>
<organism evidence="2">
    <name type="scientific">Vibrio parahaemolyticus</name>
    <dbReference type="NCBI Taxonomy" id="670"/>
    <lineage>
        <taxon>Bacteria</taxon>
        <taxon>Pseudomonadati</taxon>
        <taxon>Pseudomonadota</taxon>
        <taxon>Gammaproteobacteria</taxon>
        <taxon>Vibrionales</taxon>
        <taxon>Vibrionaceae</taxon>
        <taxon>Vibrio</taxon>
    </lineage>
</organism>
<sequence length="225" mass="26699">MEHQNDHVSKHQMDTQGRTMSQYNDQYYIVFENYDENTLYLKPQKHSAMRDYEYTKLSGGEPMFFENGYRDIDLARGVSRPIKQAHLDSTYPVFSDEIKKTLDNIDSSCCQIYPAVIVDDHGKYHDNYWVFNVFELLDVLNLEKCRIDDFDPDEEDQTIEQYYLDDDKLSAMPEEERLVFMPKFSDYPHIIVHEKVVKAFKKHDVDTLNFVKVSDWVMGLQFVES</sequence>
<proteinExistence type="predicted"/>
<dbReference type="Pfam" id="PF07791">
    <property type="entry name" value="Imm11"/>
    <property type="match status" value="1"/>
</dbReference>
<evidence type="ECO:0000259" key="1">
    <source>
        <dbReference type="Pfam" id="PF07791"/>
    </source>
</evidence>